<organism evidence="1 2">
    <name type="scientific">Araneus ventricosus</name>
    <name type="common">Orbweaver spider</name>
    <name type="synonym">Epeira ventricosa</name>
    <dbReference type="NCBI Taxonomy" id="182803"/>
    <lineage>
        <taxon>Eukaryota</taxon>
        <taxon>Metazoa</taxon>
        <taxon>Ecdysozoa</taxon>
        <taxon>Arthropoda</taxon>
        <taxon>Chelicerata</taxon>
        <taxon>Arachnida</taxon>
        <taxon>Araneae</taxon>
        <taxon>Araneomorphae</taxon>
        <taxon>Entelegynae</taxon>
        <taxon>Araneoidea</taxon>
        <taxon>Araneidae</taxon>
        <taxon>Araneus</taxon>
    </lineage>
</organism>
<sequence>SLTATSLASRYFIMHLAISLQAPLAGVTCRHIAHLFPDSSFVLELVMPSVPVPSLAFIDHQRLALAHISVIREPGGKYVGHVTPASGTGCDIFKYILKYLEDNDVDINEQESIGFKGTVTNTGSKAGVIRNI</sequence>
<evidence type="ECO:0000313" key="1">
    <source>
        <dbReference type="EMBL" id="GBN38385.1"/>
    </source>
</evidence>
<keyword evidence="2" id="KW-1185">Reference proteome</keyword>
<protein>
    <submittedName>
        <fullName evidence="1">Uncharacterized protein</fullName>
    </submittedName>
</protein>
<name>A0A4Y2NFY4_ARAVE</name>
<feature type="non-terminal residue" evidence="1">
    <location>
        <position position="1"/>
    </location>
</feature>
<accession>A0A4Y2NFY4</accession>
<dbReference type="OrthoDB" id="7482667at2759"/>
<dbReference type="Proteomes" id="UP000499080">
    <property type="component" value="Unassembled WGS sequence"/>
</dbReference>
<evidence type="ECO:0000313" key="2">
    <source>
        <dbReference type="Proteomes" id="UP000499080"/>
    </source>
</evidence>
<reference evidence="1 2" key="1">
    <citation type="journal article" date="2019" name="Sci. Rep.">
        <title>Orb-weaving spider Araneus ventricosus genome elucidates the spidroin gene catalogue.</title>
        <authorList>
            <person name="Kono N."/>
            <person name="Nakamura H."/>
            <person name="Ohtoshi R."/>
            <person name="Moran D.A.P."/>
            <person name="Shinohara A."/>
            <person name="Yoshida Y."/>
            <person name="Fujiwara M."/>
            <person name="Mori M."/>
            <person name="Tomita M."/>
            <person name="Arakawa K."/>
        </authorList>
    </citation>
    <scope>NUCLEOTIDE SEQUENCE [LARGE SCALE GENOMIC DNA]</scope>
</reference>
<comment type="caution">
    <text evidence="1">The sequence shown here is derived from an EMBL/GenBank/DDBJ whole genome shotgun (WGS) entry which is preliminary data.</text>
</comment>
<dbReference type="EMBL" id="BGPR01127934">
    <property type="protein sequence ID" value="GBN38385.1"/>
    <property type="molecule type" value="Genomic_DNA"/>
</dbReference>
<dbReference type="AlphaFoldDB" id="A0A4Y2NFY4"/>
<gene>
    <name evidence="1" type="ORF">AVEN_204785_1</name>
</gene>
<proteinExistence type="predicted"/>